<proteinExistence type="predicted"/>
<evidence type="ECO:0000256" key="1">
    <source>
        <dbReference type="SAM" id="MobiDB-lite"/>
    </source>
</evidence>
<organism evidence="2 3">
    <name type="scientific">Exophiala mesophila</name>
    <name type="common">Black yeast-like fungus</name>
    <dbReference type="NCBI Taxonomy" id="212818"/>
    <lineage>
        <taxon>Eukaryota</taxon>
        <taxon>Fungi</taxon>
        <taxon>Dikarya</taxon>
        <taxon>Ascomycota</taxon>
        <taxon>Pezizomycotina</taxon>
        <taxon>Eurotiomycetes</taxon>
        <taxon>Chaetothyriomycetidae</taxon>
        <taxon>Chaetothyriales</taxon>
        <taxon>Herpotrichiellaceae</taxon>
        <taxon>Exophiala</taxon>
    </lineage>
</organism>
<dbReference type="VEuPathDB" id="FungiDB:PV10_04375"/>
<feature type="compositionally biased region" description="Low complexity" evidence="1">
    <location>
        <begin position="62"/>
        <end position="71"/>
    </location>
</feature>
<feature type="region of interest" description="Disordered" evidence="1">
    <location>
        <begin position="613"/>
        <end position="642"/>
    </location>
</feature>
<evidence type="ECO:0008006" key="4">
    <source>
        <dbReference type="Google" id="ProtNLM"/>
    </source>
</evidence>
<dbReference type="EMBL" id="NAJM01000049">
    <property type="protein sequence ID" value="RVX67316.1"/>
    <property type="molecule type" value="Genomic_DNA"/>
</dbReference>
<gene>
    <name evidence="2" type="ORF">B0A52_09097</name>
</gene>
<comment type="caution">
    <text evidence="2">The sequence shown here is derived from an EMBL/GenBank/DDBJ whole genome shotgun (WGS) entry which is preliminary data.</text>
</comment>
<name>A0A438MW27_EXOME</name>
<sequence length="668" mass="75232">MTPRQTPTSNRKKKRKVVDRHPQHTVTTSSTPDAPVTALDDSPESQHTTPEDSPDLNLFAPSYTTPTSFSTSSDSLARQLQASRLHHLLWNVFTTVLEPRIGLWIGGRACPFTAPNQLPIRISKLMIELDKSSSALSCRQNQCLSLVTRDTSERDVDCIINRALIYSVYAYCVRWLDLDENQSEQSIENQDRLARLKQQLSETFSAQARKEIYGVLSRPSYRSILALYLFAMIPSSPRKTDDDLEDHCIEACLSHHNFLNSRRARIPFGHRDPITNLLESSHYCSSDRYFTQGSIQQDLDEAQRLSMSNLAYWFGVISDTTRALTKCRPSILLPPGCDSESRVWGPVRDRTRLFKTQFESLRDLQTPISDAQLIEILQHAFAYKTLVWAAITRVQDALVHQMSGISLAEAVDAARKESNSYQEIFVPLLCLGLRDYMFLNRLTQMYFTHLIIHFEVGNLILTDALPPTFSFIDHNFSPYDLRLCACRSIINALIQALRTDDPKSKNPRGFNILLLDPYPDLITNAIIRTGSALIMLYEMQKLCEDNLSTMFSVVIVALETLAKISHTASEAIPLLRQKYSRTSIGQSKSTIDPSHHLNAFSLASIDSGLVDEDSLHQNADDTPGAANVDPYSDAPGRSSFPHELTTHELDSLSQDVGLEDLLQRALGR</sequence>
<feature type="region of interest" description="Disordered" evidence="1">
    <location>
        <begin position="1"/>
        <end position="71"/>
    </location>
</feature>
<dbReference type="Proteomes" id="UP000288859">
    <property type="component" value="Unassembled WGS sequence"/>
</dbReference>
<dbReference type="AlphaFoldDB" id="A0A438MW27"/>
<reference evidence="2 3" key="1">
    <citation type="submission" date="2017-03" db="EMBL/GenBank/DDBJ databases">
        <title>Genomes of endolithic fungi from Antarctica.</title>
        <authorList>
            <person name="Coleine C."/>
            <person name="Masonjones S."/>
            <person name="Stajich J.E."/>
        </authorList>
    </citation>
    <scope>NUCLEOTIDE SEQUENCE [LARGE SCALE GENOMIC DNA]</scope>
    <source>
        <strain evidence="2 3">CCFEE 6314</strain>
    </source>
</reference>
<evidence type="ECO:0000313" key="3">
    <source>
        <dbReference type="Proteomes" id="UP000288859"/>
    </source>
</evidence>
<accession>A0A438MW27</accession>
<dbReference type="OrthoDB" id="5958943at2759"/>
<protein>
    <recommendedName>
        <fullName evidence="4">Transcription factor domain-containing protein</fullName>
    </recommendedName>
</protein>
<evidence type="ECO:0000313" key="2">
    <source>
        <dbReference type="EMBL" id="RVX67316.1"/>
    </source>
</evidence>